<sequence length="391" mass="42061">MKLFASPKKIITGEGSIKNISAIVKDYKAKRVFIFADPIVVHLGLTNELEAMLQELDTEYSLFTKIEAEPPIAVGDQAVQAVRDYRADLVIGIGGGSCLDIAKAASVLARNSGEISDFLHLTGTKTFSHTGLPKVLIPTTAGTGAEITDIAVFSLEDTKDVISHEFLLSDIAIIDPELTYTLPPRVTAASGVDALTHAIEAYLSINASILTDTLALEAVTRIAANIRTAVWQGENTAARNEMSWGSMLAGLSFYNAGVAGVHALAYPLGGLFKLPHGESNAVLLPYVLDYIWPSCMEKMIRLAAVLGLPVENKNQRDLAISVVQEIQNLIRDTGLPTTLGEYGITENDINRLAENGMKQTRLLARSPKPFSLEATKSIYLSALKGELALGR</sequence>
<proteinExistence type="inferred from homology"/>
<feature type="domain" description="Fe-containing alcohol dehydrogenase-like C-terminal" evidence="5">
    <location>
        <begin position="187"/>
        <end position="382"/>
    </location>
</feature>
<evidence type="ECO:0000313" key="6">
    <source>
        <dbReference type="EMBL" id="MBM7693686.1"/>
    </source>
</evidence>
<name>A0ABS2QN35_9BACI</name>
<dbReference type="InterPro" id="IPR039697">
    <property type="entry name" value="Alcohol_dehydrogenase_Fe"/>
</dbReference>
<dbReference type="EMBL" id="JAFBFI010000014">
    <property type="protein sequence ID" value="MBM7693686.1"/>
    <property type="molecule type" value="Genomic_DNA"/>
</dbReference>
<dbReference type="Pfam" id="PF25137">
    <property type="entry name" value="ADH_Fe_C"/>
    <property type="match status" value="1"/>
</dbReference>
<keyword evidence="7" id="KW-1185">Reference proteome</keyword>
<feature type="domain" description="Alcohol dehydrogenase iron-type/glycerol dehydrogenase GldA" evidence="4">
    <location>
        <begin position="7"/>
        <end position="176"/>
    </location>
</feature>
<accession>A0ABS2QN35</accession>
<dbReference type="Gene3D" id="1.20.1090.10">
    <property type="entry name" value="Dehydroquinate synthase-like - alpha domain"/>
    <property type="match status" value="1"/>
</dbReference>
<dbReference type="CDD" id="cd08551">
    <property type="entry name" value="Fe-ADH"/>
    <property type="match status" value="1"/>
</dbReference>
<evidence type="ECO:0000259" key="5">
    <source>
        <dbReference type="Pfam" id="PF25137"/>
    </source>
</evidence>
<dbReference type="PANTHER" id="PTHR11496:SF102">
    <property type="entry name" value="ALCOHOL DEHYDROGENASE 4"/>
    <property type="match status" value="1"/>
</dbReference>
<evidence type="ECO:0000256" key="2">
    <source>
        <dbReference type="ARBA" id="ARBA00023002"/>
    </source>
</evidence>
<dbReference type="PROSITE" id="PS00913">
    <property type="entry name" value="ADH_IRON_1"/>
    <property type="match status" value="1"/>
</dbReference>
<dbReference type="Proteomes" id="UP000823486">
    <property type="component" value="Unassembled WGS sequence"/>
</dbReference>
<organism evidence="6 7">
    <name type="scientific">Peribacillus deserti</name>
    <dbReference type="NCBI Taxonomy" id="673318"/>
    <lineage>
        <taxon>Bacteria</taxon>
        <taxon>Bacillati</taxon>
        <taxon>Bacillota</taxon>
        <taxon>Bacilli</taxon>
        <taxon>Bacillales</taxon>
        <taxon>Bacillaceae</taxon>
        <taxon>Peribacillus</taxon>
    </lineage>
</organism>
<evidence type="ECO:0000256" key="1">
    <source>
        <dbReference type="ARBA" id="ARBA00007358"/>
    </source>
</evidence>
<dbReference type="Pfam" id="PF00465">
    <property type="entry name" value="Fe-ADH"/>
    <property type="match status" value="1"/>
</dbReference>
<dbReference type="InterPro" id="IPR018211">
    <property type="entry name" value="ADH_Fe_CS"/>
</dbReference>
<keyword evidence="2" id="KW-0560">Oxidoreductase</keyword>
<dbReference type="SUPFAM" id="SSF56796">
    <property type="entry name" value="Dehydroquinate synthase-like"/>
    <property type="match status" value="1"/>
</dbReference>
<dbReference type="InterPro" id="IPR056798">
    <property type="entry name" value="ADH_Fe_C"/>
</dbReference>
<comment type="similarity">
    <text evidence="1">Belongs to the iron-containing alcohol dehydrogenase family.</text>
</comment>
<evidence type="ECO:0000313" key="7">
    <source>
        <dbReference type="Proteomes" id="UP000823486"/>
    </source>
</evidence>
<gene>
    <name evidence="6" type="ORF">JOC77_003130</name>
</gene>
<protein>
    <submittedName>
        <fullName evidence="6">Alcohol dehydrogenase class IV</fullName>
    </submittedName>
</protein>
<dbReference type="Gene3D" id="3.40.50.1970">
    <property type="match status" value="1"/>
</dbReference>
<reference evidence="6 7" key="1">
    <citation type="submission" date="2021-01" db="EMBL/GenBank/DDBJ databases">
        <title>Genomic Encyclopedia of Type Strains, Phase IV (KMG-IV): sequencing the most valuable type-strain genomes for metagenomic binning, comparative biology and taxonomic classification.</title>
        <authorList>
            <person name="Goeker M."/>
        </authorList>
    </citation>
    <scope>NUCLEOTIDE SEQUENCE [LARGE SCALE GENOMIC DNA]</scope>
    <source>
        <strain evidence="6 7">DSM 105482</strain>
    </source>
</reference>
<keyword evidence="3" id="KW-0520">NAD</keyword>
<comment type="caution">
    <text evidence="6">The sequence shown here is derived from an EMBL/GenBank/DDBJ whole genome shotgun (WGS) entry which is preliminary data.</text>
</comment>
<evidence type="ECO:0000259" key="4">
    <source>
        <dbReference type="Pfam" id="PF00465"/>
    </source>
</evidence>
<dbReference type="InterPro" id="IPR001670">
    <property type="entry name" value="ADH_Fe/GldA"/>
</dbReference>
<dbReference type="RefSeq" id="WP_204544591.1">
    <property type="nucleotide sequence ID" value="NZ_JAFBFI010000014.1"/>
</dbReference>
<evidence type="ECO:0000256" key="3">
    <source>
        <dbReference type="ARBA" id="ARBA00023027"/>
    </source>
</evidence>
<dbReference type="PANTHER" id="PTHR11496">
    <property type="entry name" value="ALCOHOL DEHYDROGENASE"/>
    <property type="match status" value="1"/>
</dbReference>